<comment type="catalytic activity">
    <reaction evidence="7">
        <text>3-dehydro-L-erythronate + ATP = 3-dehydro-4-O-phospho-L-erythronate + ADP + H(+)</text>
        <dbReference type="Rhea" id="RHEA:52552"/>
        <dbReference type="ChEBI" id="CHEBI:15378"/>
        <dbReference type="ChEBI" id="CHEBI:30616"/>
        <dbReference type="ChEBI" id="CHEBI:136592"/>
        <dbReference type="ChEBI" id="CHEBI:136670"/>
        <dbReference type="ChEBI" id="CHEBI:456216"/>
        <dbReference type="EC" id="2.7.1.217"/>
    </reaction>
</comment>
<dbReference type="Gene3D" id="3.40.50.10840">
    <property type="entry name" value="Putative sugar-binding, N-terminal domain"/>
    <property type="match status" value="1"/>
</dbReference>
<comment type="caution">
    <text evidence="15">The sequence shown here is derived from an EMBL/GenBank/DDBJ whole genome shotgun (WGS) entry which is preliminary data.</text>
</comment>
<keyword evidence="3" id="KW-0547">Nucleotide-binding</keyword>
<organism evidence="15 16">
    <name type="scientific">Halomonas gemina</name>
    <dbReference type="NCBI Taxonomy" id="2945105"/>
    <lineage>
        <taxon>Bacteria</taxon>
        <taxon>Pseudomonadati</taxon>
        <taxon>Pseudomonadota</taxon>
        <taxon>Gammaproteobacteria</taxon>
        <taxon>Oceanospirillales</taxon>
        <taxon>Halomonadaceae</taxon>
        <taxon>Halomonas</taxon>
    </lineage>
</organism>
<sequence length="443" mass="46790">MAIVLGAIADDFTGATDLANNLVRAGMRCVQAIGVPTAETDIGDVDAVVVALKTRSCPSGEAVKESLAALEWLQARGARQIFFKYCSTFDSTDAGNIGPVADALLERLRATQTERLGGTQTVMVPAFPANGRTVYQGHLFVGDRLLNESGMEHHPLNPMTDADLVRFLGRQTPHAVGLAARPVLARGVDVTRAHLRSLAEQGVRHVICDTLDEDDLAVLAEALVDYPLVTGGSGLGQALPEQYRRRGWLDEVSEPGRLSPAAGGALVLSGSCSRATLGQVDHFLEHHPGFALDPLALAEDDSHLTEAMAFAREQLADGAPVLVYASAEPERVREAQAALGVERAGEQVEQAMGQLARTLVDEGVGRLVVAGGETSGAVVSALGIRQLRIGGQIDPGVPWTQAPWPGREAPLSLALKSGNFGAEDFFTRAFTVLEELTAEEGSA</sequence>
<proteinExistence type="inferred from homology"/>
<dbReference type="SUPFAM" id="SSF142764">
    <property type="entry name" value="YgbK-like"/>
    <property type="match status" value="1"/>
</dbReference>
<dbReference type="InterPro" id="IPR050007">
    <property type="entry name" value="OtnK"/>
</dbReference>
<evidence type="ECO:0000256" key="6">
    <source>
        <dbReference type="ARBA" id="ARBA00023277"/>
    </source>
</evidence>
<accession>A0ABT0T4H2</accession>
<keyword evidence="16" id="KW-1185">Reference proteome</keyword>
<dbReference type="Pfam" id="PF07005">
    <property type="entry name" value="SBD_N"/>
    <property type="match status" value="1"/>
</dbReference>
<comment type="similarity">
    <text evidence="1">Belongs to the four-carbon acid sugar kinase family.</text>
</comment>
<keyword evidence="6" id="KW-0119">Carbohydrate metabolism</keyword>
<feature type="domain" description="Four-carbon acid sugar kinase N-terminal" evidence="13">
    <location>
        <begin position="5"/>
        <end position="239"/>
    </location>
</feature>
<dbReference type="InterPro" id="IPR031475">
    <property type="entry name" value="NBD_C"/>
</dbReference>
<comment type="function">
    <text evidence="9">Catalyzes the ATP-dependent phosphorylation of 3-oxo-tetronate to 3-oxo-tetronate 4-phosphate.</text>
</comment>
<comment type="catalytic activity">
    <reaction evidence="8">
        <text>3-dehydro-D-erythronate + ATP = 3-dehydro-4-O-phospho-D-erythronate + ADP + H(+)</text>
        <dbReference type="Rhea" id="RHEA:52556"/>
        <dbReference type="ChEBI" id="CHEBI:15378"/>
        <dbReference type="ChEBI" id="CHEBI:30616"/>
        <dbReference type="ChEBI" id="CHEBI:57958"/>
        <dbReference type="ChEBI" id="CHEBI:136593"/>
        <dbReference type="ChEBI" id="CHEBI:456216"/>
        <dbReference type="EC" id="2.7.1.217"/>
    </reaction>
</comment>
<evidence type="ECO:0000313" key="15">
    <source>
        <dbReference type="EMBL" id="MCL7941821.1"/>
    </source>
</evidence>
<evidence type="ECO:0000313" key="16">
    <source>
        <dbReference type="Proteomes" id="UP001165369"/>
    </source>
</evidence>
<keyword evidence="5" id="KW-0067">ATP-binding</keyword>
<keyword evidence="4 15" id="KW-0418">Kinase</keyword>
<dbReference type="NCBIfam" id="NF043035">
    <property type="entry name" value="OxoTetrKin"/>
    <property type="match status" value="1"/>
</dbReference>
<gene>
    <name evidence="15" type="ORF">M8009_16140</name>
</gene>
<dbReference type="InterPro" id="IPR037051">
    <property type="entry name" value="4-carb_acid_sugar_kinase_N_sf"/>
</dbReference>
<evidence type="ECO:0000259" key="13">
    <source>
        <dbReference type="Pfam" id="PF07005"/>
    </source>
</evidence>
<feature type="domain" description="Four-carbon acid sugar kinase nucleotide binding" evidence="14">
    <location>
        <begin position="266"/>
        <end position="426"/>
    </location>
</feature>
<name>A0ABT0T4H2_9GAMM</name>
<dbReference type="Pfam" id="PF17042">
    <property type="entry name" value="NBD_C"/>
    <property type="match status" value="1"/>
</dbReference>
<reference evidence="15" key="1">
    <citation type="submission" date="2022-05" db="EMBL/GenBank/DDBJ databases">
        <title>Halomonas geminus sp. nov. and Halomonas llamarensis sp. nov. isolated from high-altitude salars of the Atacama Desert.</title>
        <authorList>
            <person name="Hintersatz C."/>
            <person name="Rojas L.A."/>
            <person name="Wei T.-S."/>
            <person name="Kutschke S."/>
            <person name="Lehmann F."/>
            <person name="Jain R."/>
            <person name="Pollmann K."/>
        </authorList>
    </citation>
    <scope>NUCLEOTIDE SEQUENCE</scope>
    <source>
        <strain evidence="15">ATCH28</strain>
    </source>
</reference>
<evidence type="ECO:0000256" key="12">
    <source>
        <dbReference type="ARBA" id="ARBA00041377"/>
    </source>
</evidence>
<protein>
    <recommendedName>
        <fullName evidence="11">3-oxo-tetronate kinase</fullName>
        <ecNumber evidence="10">2.7.1.217</ecNumber>
    </recommendedName>
    <alternativeName>
        <fullName evidence="12">3-dehydrotetronate 4-kinase</fullName>
    </alternativeName>
</protein>
<dbReference type="Proteomes" id="UP001165369">
    <property type="component" value="Unassembled WGS sequence"/>
</dbReference>
<dbReference type="InterPro" id="IPR010737">
    <property type="entry name" value="4-carb_acid_sugar_kinase_N"/>
</dbReference>
<evidence type="ECO:0000256" key="1">
    <source>
        <dbReference type="ARBA" id="ARBA00005715"/>
    </source>
</evidence>
<evidence type="ECO:0000259" key="14">
    <source>
        <dbReference type="Pfam" id="PF17042"/>
    </source>
</evidence>
<keyword evidence="2" id="KW-0808">Transferase</keyword>
<evidence type="ECO:0000256" key="11">
    <source>
        <dbReference type="ARBA" id="ARBA00039461"/>
    </source>
</evidence>
<evidence type="ECO:0000256" key="2">
    <source>
        <dbReference type="ARBA" id="ARBA00022679"/>
    </source>
</evidence>
<dbReference type="GO" id="GO:0016301">
    <property type="term" value="F:kinase activity"/>
    <property type="evidence" value="ECO:0007669"/>
    <property type="project" value="UniProtKB-KW"/>
</dbReference>
<dbReference type="EMBL" id="JAMJPK010000007">
    <property type="protein sequence ID" value="MCL7941821.1"/>
    <property type="molecule type" value="Genomic_DNA"/>
</dbReference>
<dbReference type="Gene3D" id="3.40.980.20">
    <property type="entry name" value="Four-carbon acid sugar kinase, nucleotide binding domain"/>
    <property type="match status" value="1"/>
</dbReference>
<evidence type="ECO:0000256" key="10">
    <source>
        <dbReference type="ARBA" id="ARBA00039095"/>
    </source>
</evidence>
<evidence type="ECO:0000256" key="8">
    <source>
        <dbReference type="ARBA" id="ARBA00036346"/>
    </source>
</evidence>
<evidence type="ECO:0000256" key="4">
    <source>
        <dbReference type="ARBA" id="ARBA00022777"/>
    </source>
</evidence>
<evidence type="ECO:0000256" key="9">
    <source>
        <dbReference type="ARBA" id="ARBA00037335"/>
    </source>
</evidence>
<dbReference type="RefSeq" id="WP_250063060.1">
    <property type="nucleotide sequence ID" value="NZ_JAMJPK010000007.1"/>
</dbReference>
<evidence type="ECO:0000256" key="7">
    <source>
        <dbReference type="ARBA" id="ARBA00035898"/>
    </source>
</evidence>
<dbReference type="InterPro" id="IPR042213">
    <property type="entry name" value="NBD_C_sf"/>
</dbReference>
<evidence type="ECO:0000256" key="3">
    <source>
        <dbReference type="ARBA" id="ARBA00022741"/>
    </source>
</evidence>
<evidence type="ECO:0000256" key="5">
    <source>
        <dbReference type="ARBA" id="ARBA00022840"/>
    </source>
</evidence>
<dbReference type="EC" id="2.7.1.217" evidence="10"/>